<dbReference type="SMART" id="SM00388">
    <property type="entry name" value="HisKA"/>
    <property type="match status" value="1"/>
</dbReference>
<accession>A0A931GWJ0</accession>
<feature type="domain" description="Histidine kinase" evidence="7">
    <location>
        <begin position="955"/>
        <end position="1171"/>
    </location>
</feature>
<proteinExistence type="predicted"/>
<protein>
    <recommendedName>
        <fullName evidence="2">histidine kinase</fullName>
        <ecNumber evidence="2">2.7.13.3</ecNumber>
    </recommendedName>
</protein>
<dbReference type="SMART" id="SM00091">
    <property type="entry name" value="PAS"/>
    <property type="match status" value="6"/>
</dbReference>
<dbReference type="Gene3D" id="2.10.70.100">
    <property type="match status" value="2"/>
</dbReference>
<feature type="domain" description="PAC" evidence="9">
    <location>
        <begin position="507"/>
        <end position="559"/>
    </location>
</feature>
<comment type="catalytic activity">
    <reaction evidence="1">
        <text>ATP + protein L-histidine = ADP + protein N-phospho-L-histidine.</text>
        <dbReference type="EC" id="2.7.13.3"/>
    </reaction>
</comment>
<dbReference type="PROSITE" id="PS50112">
    <property type="entry name" value="PAS"/>
    <property type="match status" value="1"/>
</dbReference>
<evidence type="ECO:0000256" key="3">
    <source>
        <dbReference type="ARBA" id="ARBA00022553"/>
    </source>
</evidence>
<keyword evidence="3" id="KW-0597">Phosphoprotein</keyword>
<dbReference type="RefSeq" id="WP_196990420.1">
    <property type="nucleotide sequence ID" value="NZ_JADWYR010000001.1"/>
</dbReference>
<dbReference type="InterPro" id="IPR013655">
    <property type="entry name" value="PAS_fold_3"/>
</dbReference>
<evidence type="ECO:0000259" key="8">
    <source>
        <dbReference type="PROSITE" id="PS50112"/>
    </source>
</evidence>
<dbReference type="PANTHER" id="PTHR43304:SF1">
    <property type="entry name" value="PAC DOMAIN-CONTAINING PROTEIN"/>
    <property type="match status" value="1"/>
</dbReference>
<dbReference type="InterPro" id="IPR036097">
    <property type="entry name" value="HisK_dim/P_sf"/>
</dbReference>
<dbReference type="SUPFAM" id="SSF55874">
    <property type="entry name" value="ATPase domain of HSP90 chaperone/DNA topoisomerase II/histidine kinase"/>
    <property type="match status" value="1"/>
</dbReference>
<dbReference type="InterPro" id="IPR000014">
    <property type="entry name" value="PAS"/>
</dbReference>
<feature type="domain" description="PAS" evidence="8">
    <location>
        <begin position="825"/>
        <end position="897"/>
    </location>
</feature>
<evidence type="ECO:0000256" key="6">
    <source>
        <dbReference type="SAM" id="Coils"/>
    </source>
</evidence>
<dbReference type="InterPro" id="IPR005467">
    <property type="entry name" value="His_kinase_dom"/>
</dbReference>
<dbReference type="PROSITE" id="PS50109">
    <property type="entry name" value="HIS_KIN"/>
    <property type="match status" value="1"/>
</dbReference>
<dbReference type="AlphaFoldDB" id="A0A931GWJ0"/>
<dbReference type="CDD" id="cd00082">
    <property type="entry name" value="HisKA"/>
    <property type="match status" value="1"/>
</dbReference>
<dbReference type="CDD" id="cd00075">
    <property type="entry name" value="HATPase"/>
    <property type="match status" value="1"/>
</dbReference>
<feature type="domain" description="PAC" evidence="9">
    <location>
        <begin position="899"/>
        <end position="951"/>
    </location>
</feature>
<feature type="coiled-coil region" evidence="6">
    <location>
        <begin position="681"/>
        <end position="708"/>
    </location>
</feature>
<dbReference type="InterPro" id="IPR004358">
    <property type="entry name" value="Sig_transdc_His_kin-like_C"/>
</dbReference>
<reference evidence="10" key="1">
    <citation type="submission" date="2020-11" db="EMBL/GenBank/DDBJ databases">
        <title>Bacterial whole genome sequence for Panacibacter sp. DH6.</title>
        <authorList>
            <person name="Le V."/>
            <person name="Ko S."/>
            <person name="Ahn C.-Y."/>
            <person name="Oh H.-M."/>
        </authorList>
    </citation>
    <scope>NUCLEOTIDE SEQUENCE</scope>
    <source>
        <strain evidence="10">DH6</strain>
    </source>
</reference>
<gene>
    <name evidence="10" type="ORF">I5907_09200</name>
</gene>
<keyword evidence="6" id="KW-0175">Coiled coil</keyword>
<dbReference type="PANTHER" id="PTHR43304">
    <property type="entry name" value="PHYTOCHROME-LIKE PROTEIN CPH1"/>
    <property type="match status" value="1"/>
</dbReference>
<evidence type="ECO:0000256" key="4">
    <source>
        <dbReference type="ARBA" id="ARBA00022679"/>
    </source>
</evidence>
<dbReference type="PRINTS" id="PR00344">
    <property type="entry name" value="BCTRLSENSOR"/>
</dbReference>
<dbReference type="NCBIfam" id="TIGR00229">
    <property type="entry name" value="sensory_box"/>
    <property type="match status" value="1"/>
</dbReference>
<evidence type="ECO:0000313" key="11">
    <source>
        <dbReference type="Proteomes" id="UP000628448"/>
    </source>
</evidence>
<dbReference type="SMART" id="SM00387">
    <property type="entry name" value="HATPase_c"/>
    <property type="match status" value="1"/>
</dbReference>
<comment type="caution">
    <text evidence="10">The sequence shown here is derived from an EMBL/GenBank/DDBJ whole genome shotgun (WGS) entry which is preliminary data.</text>
</comment>
<dbReference type="SUPFAM" id="SSF55785">
    <property type="entry name" value="PYP-like sensor domain (PAS domain)"/>
    <property type="match status" value="6"/>
</dbReference>
<evidence type="ECO:0000259" key="7">
    <source>
        <dbReference type="PROSITE" id="PS50109"/>
    </source>
</evidence>
<evidence type="ECO:0000256" key="1">
    <source>
        <dbReference type="ARBA" id="ARBA00000085"/>
    </source>
</evidence>
<evidence type="ECO:0000313" key="10">
    <source>
        <dbReference type="EMBL" id="MBG9376408.1"/>
    </source>
</evidence>
<dbReference type="InterPro" id="IPR001610">
    <property type="entry name" value="PAC"/>
</dbReference>
<dbReference type="InterPro" id="IPR052162">
    <property type="entry name" value="Sensor_kinase/Photoreceptor"/>
</dbReference>
<evidence type="ECO:0000259" key="9">
    <source>
        <dbReference type="PROSITE" id="PS50113"/>
    </source>
</evidence>
<sequence length="1171" mass="133881">MKFSEHTRSAKQNFLKGGFEASELIASIDWGNTSLGDLDEWPQSLKTALGIVLNARLPMLLFWGAEQTCFYNDAFHQTLGNRAKHPWAMGKPGKDVWPEKWYSIKPAIDNTLSGVHTDLQEDQQVPLYKNGKLEETFWTFCYSAVRNEHDEIAGVLLVCNETTEKIRALKRFENYEKRFLDIVDQTPVGIAIFMGAEFVFTAANKTYLDIVDRKLEDVLYKPMFDVLPEMEYIARPIVTKVFKTGETFAGYEFPSNLKRNGNIELAFFNFIYQPLFFDGEIKGAIVVANDVTHMVRSKLQLAENEGAFRDYINAAPTPFAIYIGAEMRIKMANEALLKVWDKDKSVIGRTLREILPDLEVQPFYQVLETVFKTGIQYHTNEEKVEIINGGNSQLFYFNFTYTPLKNEKGDVYGVLHIATDITEQVLSKQKLIDAEERVRIAMEAGDLASFDLNLLTGETHATPRFYRIFGLDYLIPQEESIKMVLPEDRHIRAAAYQRAFNDPGGKLFYDVRIKWRDGSIHWIRNQARVFFDDNGKPLRLLGTLKEISAEKNAQQKLEESEKHFRSLIQESPVPKALLRGRDYTIEIANDAMLELWNKTEDVIGQPLIKALPELAGQSYIEPLAEVYSTGIIYKGNEQQAYIETPDGQLKKFYLNLVFKRITSYFKEGFDILMTSYDVTPQVLARKRVEESENELQRINQRLEIALDAARLGSYELDFDTGFINCTPQCKANYGFSPDVQFNLQDLLRQLTPHYRDMYNAGIEEAIKNKSVFNCEYPVTWPDGSTHWLRTAGKVTYNEDDKAVTLVGVNLDITQNKLALQRVEESEQRLNMALEYTNTGSFDLNLHTFEVIYTPRLAEIFGHTSNTLLTYAQMRSHIHPEDLKSIVEKAFSAAIKSGNYFYEARILKGDKMIRWIRTQGRVMYDIDAIPMRIVGTIMDITEEKTEQQRKDDFMGIVTHELKTPLTSVKGFAQFLHERALNANDKPSAALLNKMVSQINKLNVLVQDLLDIARMEGGKMKFQQVVFDFYELISEVIEQVGITTTKRIETQLADWNGSIIGDRDRTGQVLINLLTNAIKYSPEADRVIVKVEQTNKKVTCSVTDFGIGISKESLPYIFDRFYREAEAQVSTFPGLGLGLYISAEIIKRQNGEIWVQSEKGKGSVFSFSLPLNT</sequence>
<keyword evidence="4" id="KW-0808">Transferase</keyword>
<dbReference type="SUPFAM" id="SSF47384">
    <property type="entry name" value="Homodimeric domain of signal transducing histidine kinase"/>
    <property type="match status" value="1"/>
</dbReference>
<keyword evidence="5" id="KW-0418">Kinase</keyword>
<evidence type="ECO:0000256" key="5">
    <source>
        <dbReference type="ARBA" id="ARBA00022777"/>
    </source>
</evidence>
<dbReference type="EC" id="2.7.13.3" evidence="2"/>
<dbReference type="InterPro" id="IPR000700">
    <property type="entry name" value="PAS-assoc_C"/>
</dbReference>
<dbReference type="InterPro" id="IPR003594">
    <property type="entry name" value="HATPase_dom"/>
</dbReference>
<feature type="domain" description="PAC" evidence="9">
    <location>
        <begin position="772"/>
        <end position="824"/>
    </location>
</feature>
<dbReference type="PROSITE" id="PS50113">
    <property type="entry name" value="PAC"/>
    <property type="match status" value="4"/>
</dbReference>
<dbReference type="EMBL" id="JADWYR010000001">
    <property type="protein sequence ID" value="MBG9376408.1"/>
    <property type="molecule type" value="Genomic_DNA"/>
</dbReference>
<name>A0A931GWJ0_9BACT</name>
<dbReference type="Pfam" id="PF08448">
    <property type="entry name" value="PAS_4"/>
    <property type="match status" value="2"/>
</dbReference>
<dbReference type="Pfam" id="PF00512">
    <property type="entry name" value="HisKA"/>
    <property type="match status" value="1"/>
</dbReference>
<dbReference type="InterPro" id="IPR035965">
    <property type="entry name" value="PAS-like_dom_sf"/>
</dbReference>
<organism evidence="10 11">
    <name type="scientific">Panacibacter microcysteis</name>
    <dbReference type="NCBI Taxonomy" id="2793269"/>
    <lineage>
        <taxon>Bacteria</taxon>
        <taxon>Pseudomonadati</taxon>
        <taxon>Bacteroidota</taxon>
        <taxon>Chitinophagia</taxon>
        <taxon>Chitinophagales</taxon>
        <taxon>Chitinophagaceae</taxon>
        <taxon>Panacibacter</taxon>
    </lineage>
</organism>
<feature type="domain" description="PAC" evidence="9">
    <location>
        <begin position="380"/>
        <end position="433"/>
    </location>
</feature>
<dbReference type="SMART" id="SM00086">
    <property type="entry name" value="PAC"/>
    <property type="match status" value="4"/>
</dbReference>
<dbReference type="InterPro" id="IPR013656">
    <property type="entry name" value="PAS_4"/>
</dbReference>
<dbReference type="Gene3D" id="3.30.450.20">
    <property type="entry name" value="PAS domain"/>
    <property type="match status" value="7"/>
</dbReference>
<dbReference type="Pfam" id="PF08447">
    <property type="entry name" value="PAS_3"/>
    <property type="match status" value="3"/>
</dbReference>
<dbReference type="InterPro" id="IPR003661">
    <property type="entry name" value="HisK_dim/P_dom"/>
</dbReference>
<dbReference type="FunFam" id="3.30.565.10:FF:000006">
    <property type="entry name" value="Sensor histidine kinase WalK"/>
    <property type="match status" value="1"/>
</dbReference>
<keyword evidence="11" id="KW-1185">Reference proteome</keyword>
<dbReference type="InterPro" id="IPR036890">
    <property type="entry name" value="HATPase_C_sf"/>
</dbReference>
<evidence type="ECO:0000256" key="2">
    <source>
        <dbReference type="ARBA" id="ARBA00012438"/>
    </source>
</evidence>
<dbReference type="Pfam" id="PF02518">
    <property type="entry name" value="HATPase_c"/>
    <property type="match status" value="1"/>
</dbReference>
<dbReference type="Gene3D" id="1.10.287.130">
    <property type="match status" value="1"/>
</dbReference>
<dbReference type="GO" id="GO:0000155">
    <property type="term" value="F:phosphorelay sensor kinase activity"/>
    <property type="evidence" value="ECO:0007669"/>
    <property type="project" value="InterPro"/>
</dbReference>
<dbReference type="Gene3D" id="3.30.565.10">
    <property type="entry name" value="Histidine kinase-like ATPase, C-terminal domain"/>
    <property type="match status" value="1"/>
</dbReference>
<dbReference type="Proteomes" id="UP000628448">
    <property type="component" value="Unassembled WGS sequence"/>
</dbReference>
<dbReference type="CDD" id="cd00130">
    <property type="entry name" value="PAS"/>
    <property type="match status" value="3"/>
</dbReference>